<organism evidence="15 16">
    <name type="scientific">Pseudoalteromonas qingdaonensis</name>
    <dbReference type="NCBI Taxonomy" id="3131913"/>
    <lineage>
        <taxon>Bacteria</taxon>
        <taxon>Pseudomonadati</taxon>
        <taxon>Pseudomonadota</taxon>
        <taxon>Gammaproteobacteria</taxon>
        <taxon>Alteromonadales</taxon>
        <taxon>Pseudoalteromonadaceae</taxon>
        <taxon>Pseudoalteromonas</taxon>
    </lineage>
</organism>
<evidence type="ECO:0000256" key="9">
    <source>
        <dbReference type="ARBA" id="ARBA00023316"/>
    </source>
</evidence>
<evidence type="ECO:0000256" key="8">
    <source>
        <dbReference type="ARBA" id="ARBA00023306"/>
    </source>
</evidence>
<feature type="modified residue" description="2-(S-cysteinyl)pyruvic acid O-phosphothioketal" evidence="13">
    <location>
        <position position="116"/>
    </location>
</feature>
<comment type="caution">
    <text evidence="13">Lacks conserved residue(s) required for the propagation of feature annotation.</text>
</comment>
<dbReference type="Proteomes" id="UP001447008">
    <property type="component" value="Unassembled WGS sequence"/>
</dbReference>
<dbReference type="InterPro" id="IPR050068">
    <property type="entry name" value="MurA_subfamily"/>
</dbReference>
<keyword evidence="5 13" id="KW-0808">Transferase</keyword>
<comment type="catalytic activity">
    <reaction evidence="12 13">
        <text>phosphoenolpyruvate + UDP-N-acetyl-alpha-D-glucosamine = UDP-N-acetyl-3-O-(1-carboxyvinyl)-alpha-D-glucosamine + phosphate</text>
        <dbReference type="Rhea" id="RHEA:18681"/>
        <dbReference type="ChEBI" id="CHEBI:43474"/>
        <dbReference type="ChEBI" id="CHEBI:57705"/>
        <dbReference type="ChEBI" id="CHEBI:58702"/>
        <dbReference type="ChEBI" id="CHEBI:68483"/>
        <dbReference type="EC" id="2.5.1.7"/>
    </reaction>
</comment>
<keyword evidence="6 13" id="KW-0133">Cell shape</keyword>
<dbReference type="GO" id="GO:0008760">
    <property type="term" value="F:UDP-N-acetylglucosamine 1-carboxyvinyltransferase activity"/>
    <property type="evidence" value="ECO:0007669"/>
    <property type="project" value="UniProtKB-EC"/>
</dbReference>
<evidence type="ECO:0000256" key="7">
    <source>
        <dbReference type="ARBA" id="ARBA00022984"/>
    </source>
</evidence>
<evidence type="ECO:0000256" key="12">
    <source>
        <dbReference type="ARBA" id="ARBA00047527"/>
    </source>
</evidence>
<keyword evidence="9 13" id="KW-0961">Cell wall biogenesis/degradation</keyword>
<evidence type="ECO:0000256" key="11">
    <source>
        <dbReference type="ARBA" id="ARBA00038367"/>
    </source>
</evidence>
<keyword evidence="8 13" id="KW-0131">Cell cycle</keyword>
<dbReference type="CDD" id="cd01555">
    <property type="entry name" value="UdpNAET"/>
    <property type="match status" value="1"/>
</dbReference>
<dbReference type="NCBIfam" id="NF006873">
    <property type="entry name" value="PRK09369.1"/>
    <property type="match status" value="1"/>
</dbReference>
<proteinExistence type="inferred from homology"/>
<protein>
    <recommendedName>
        <fullName evidence="13">UDP-N-acetylglucosamine 1-carboxyvinyltransferase</fullName>
        <ecNumber evidence="13">2.5.1.7</ecNumber>
    </recommendedName>
    <alternativeName>
        <fullName evidence="13">Enoylpyruvate transferase</fullName>
    </alternativeName>
    <alternativeName>
        <fullName evidence="13">UDP-N-acetylglucosamine enolpyruvyl transferase</fullName>
        <shortName evidence="13">EPT</shortName>
    </alternativeName>
</protein>
<keyword evidence="4 13" id="KW-0132">Cell division</keyword>
<comment type="similarity">
    <text evidence="11 13">Belongs to the EPSP synthase family. MurA subfamily.</text>
</comment>
<gene>
    <name evidence="13 15" type="primary">murA</name>
    <name evidence="15" type="ORF">WCN91_06305</name>
</gene>
<evidence type="ECO:0000313" key="16">
    <source>
        <dbReference type="Proteomes" id="UP001447008"/>
    </source>
</evidence>
<evidence type="ECO:0000256" key="3">
    <source>
        <dbReference type="ARBA" id="ARBA00022490"/>
    </source>
</evidence>
<feature type="active site" description="Proton donor" evidence="13">
    <location>
        <position position="116"/>
    </location>
</feature>
<evidence type="ECO:0000256" key="1">
    <source>
        <dbReference type="ARBA" id="ARBA00004496"/>
    </source>
</evidence>
<evidence type="ECO:0000259" key="14">
    <source>
        <dbReference type="Pfam" id="PF00275"/>
    </source>
</evidence>
<dbReference type="EC" id="2.5.1.7" evidence="13"/>
<dbReference type="HAMAP" id="MF_00111">
    <property type="entry name" value="MurA"/>
    <property type="match status" value="1"/>
</dbReference>
<dbReference type="InterPro" id="IPR001986">
    <property type="entry name" value="Enolpyruvate_Tfrase_dom"/>
</dbReference>
<comment type="function">
    <text evidence="13">Cell wall formation. Adds enolpyruvyl to UDP-N-acetylglucosamine.</text>
</comment>
<keyword evidence="10 13" id="KW-0670">Pyruvate</keyword>
<dbReference type="RefSeq" id="WP_342677362.1">
    <property type="nucleotide sequence ID" value="NZ_JBCGCU010000005.1"/>
</dbReference>
<feature type="domain" description="Enolpyruvate transferase" evidence="14">
    <location>
        <begin position="6"/>
        <end position="407"/>
    </location>
</feature>
<feature type="binding site" evidence="13">
    <location>
        <position position="92"/>
    </location>
    <ligand>
        <name>UDP-N-acetyl-alpha-D-glucosamine</name>
        <dbReference type="ChEBI" id="CHEBI:57705"/>
    </ligand>
</feature>
<evidence type="ECO:0000256" key="6">
    <source>
        <dbReference type="ARBA" id="ARBA00022960"/>
    </source>
</evidence>
<evidence type="ECO:0000256" key="2">
    <source>
        <dbReference type="ARBA" id="ARBA00004752"/>
    </source>
</evidence>
<keyword evidence="7 13" id="KW-0573">Peptidoglycan synthesis</keyword>
<evidence type="ECO:0000256" key="10">
    <source>
        <dbReference type="ARBA" id="ARBA00023317"/>
    </source>
</evidence>
<dbReference type="SUPFAM" id="SSF55205">
    <property type="entry name" value="EPT/RTPC-like"/>
    <property type="match status" value="1"/>
</dbReference>
<keyword evidence="16" id="KW-1185">Reference proteome</keyword>
<feature type="binding site" evidence="13">
    <location>
        <position position="306"/>
    </location>
    <ligand>
        <name>UDP-N-acetyl-alpha-D-glucosamine</name>
        <dbReference type="ChEBI" id="CHEBI:57705"/>
    </ligand>
</feature>
<comment type="subcellular location">
    <subcellularLocation>
        <location evidence="1 13">Cytoplasm</location>
    </subcellularLocation>
</comment>
<comment type="pathway">
    <text evidence="2 13">Cell wall biogenesis; peptidoglycan biosynthesis.</text>
</comment>
<accession>A0ABU9MUR9</accession>
<name>A0ABU9MUR9_9GAMM</name>
<comment type="caution">
    <text evidence="15">The sequence shown here is derived from an EMBL/GenBank/DDBJ whole genome shotgun (WGS) entry which is preliminary data.</text>
</comment>
<sequence length="425" mass="45837">MDHFIIQGGTPLSGEVTISGAKNAALPILFAALLADSKSCFSNVPKLRDITTTEALLKELGAEVYWQDDKLIVDGGTVDSIVAPYELVKQMRASVLALGPLLARFGKAQVSLPGGCAIGARPVDIHIQGMRRMGAQIEVENGYIHAQVDGRLKGAEIFMDTVSVGATENLLMAATLAEGKTILENAAREPEISDLAKYLNNMGAKISGAGTSRIEIEGVERLGGCEHSILPDRIETGTFLVAAAMAKGDILCKNTDHLSLEPVLEKLREANAHIEVTENTIYLDMRERELKAVNIKTLPHPGFPTDMQAQFTALNVVAKGSAIITETIFENRFMHVPELQRMGADIRLEGNTAICGDTPKLSGARVMATDLRASASLILTGIIAEGETRVDRIYHVDRGYEHIEDKLSALGANIKRVSELTNSEQ</sequence>
<keyword evidence="3 13" id="KW-0963">Cytoplasm</keyword>
<feature type="binding site" evidence="13">
    <location>
        <begin position="22"/>
        <end position="23"/>
    </location>
    <ligand>
        <name>phosphoenolpyruvate</name>
        <dbReference type="ChEBI" id="CHEBI:58702"/>
    </ligand>
</feature>
<dbReference type="NCBIfam" id="TIGR01072">
    <property type="entry name" value="murA"/>
    <property type="match status" value="1"/>
</dbReference>
<dbReference type="Pfam" id="PF00275">
    <property type="entry name" value="EPSP_synthase"/>
    <property type="match status" value="1"/>
</dbReference>
<evidence type="ECO:0000313" key="15">
    <source>
        <dbReference type="EMBL" id="MEM0515039.1"/>
    </source>
</evidence>
<evidence type="ECO:0000256" key="5">
    <source>
        <dbReference type="ARBA" id="ARBA00022679"/>
    </source>
</evidence>
<dbReference type="PANTHER" id="PTHR43783:SF1">
    <property type="entry name" value="UDP-N-ACETYLGLUCOSAMINE 1-CARBOXYVINYLTRANSFERASE"/>
    <property type="match status" value="1"/>
</dbReference>
<dbReference type="PANTHER" id="PTHR43783">
    <property type="entry name" value="UDP-N-ACETYLGLUCOSAMINE 1-CARBOXYVINYLTRANSFERASE"/>
    <property type="match status" value="1"/>
</dbReference>
<reference evidence="15 16" key="1">
    <citation type="submission" date="2024-03" db="EMBL/GenBank/DDBJ databases">
        <title>Pseudoalteromonas qingdaonensis sp. nov., isolated from the intestines of marine benthic organisms.</title>
        <authorList>
            <person name="Lin X."/>
            <person name="Fang S."/>
            <person name="Hu X."/>
        </authorList>
    </citation>
    <scope>NUCLEOTIDE SEQUENCE [LARGE SCALE GENOMIC DNA]</scope>
    <source>
        <strain evidence="15 16">YIC-827</strain>
    </source>
</reference>
<dbReference type="InterPro" id="IPR013792">
    <property type="entry name" value="RNA3'P_cycl/enolpyr_Trfase_a/b"/>
</dbReference>
<evidence type="ECO:0000256" key="4">
    <source>
        <dbReference type="ARBA" id="ARBA00022618"/>
    </source>
</evidence>
<feature type="binding site" evidence="13">
    <location>
        <position position="328"/>
    </location>
    <ligand>
        <name>UDP-N-acetyl-alpha-D-glucosamine</name>
        <dbReference type="ChEBI" id="CHEBI:57705"/>
    </ligand>
</feature>
<dbReference type="Gene3D" id="3.65.10.10">
    <property type="entry name" value="Enolpyruvate transferase domain"/>
    <property type="match status" value="2"/>
</dbReference>
<dbReference type="InterPro" id="IPR005750">
    <property type="entry name" value="UDP_GlcNAc_COvinyl_MurA"/>
</dbReference>
<dbReference type="EMBL" id="JBCGCU010000005">
    <property type="protein sequence ID" value="MEM0515039.1"/>
    <property type="molecule type" value="Genomic_DNA"/>
</dbReference>
<evidence type="ECO:0000256" key="13">
    <source>
        <dbReference type="HAMAP-Rule" id="MF_00111"/>
    </source>
</evidence>
<dbReference type="InterPro" id="IPR036968">
    <property type="entry name" value="Enolpyruvate_Tfrase_sf"/>
</dbReference>